<dbReference type="AlphaFoldDB" id="A0AAV9XBB2"/>
<dbReference type="Proteomes" id="UP001365542">
    <property type="component" value="Unassembled WGS sequence"/>
</dbReference>
<accession>A0AAV9XBB2</accession>
<protein>
    <submittedName>
        <fullName evidence="1">Uncharacterized protein</fullName>
    </submittedName>
</protein>
<dbReference type="InterPro" id="IPR053204">
    <property type="entry name" value="Oxopyrrolidines_Biosynth-assoc"/>
</dbReference>
<dbReference type="PANTHER" id="PTHR38797">
    <property type="entry name" value="NUCLEAR PORE COMPLEX PROTEIN NUP85-RELATED"/>
    <property type="match status" value="1"/>
</dbReference>
<sequence>MTALSIVESSTAYTTLVTYLSSLPATTIQLQTATATLTQDITPTPTSTIPTHLETLWSSVLLHACRSSYNSDTHHTALANLLSSIQNTNINNTIHQEEQDPELELTPELTYHEKRFTWSTLPDFNIQIRKWYNCSPSSQSTPLQGLTFGNKEWLNFNAFLSLFTHLTLTKYPLKMDISKLDPLGGDAANDPPSITPLLIDRLVGTDDYEGNISDIPLVGDNNKYTRESGGIHCCRQDEEGGLEDEEDEYTPQRSAGDYSLYAIHTLRELEHGKPCADIRYVDISAAAVWVIFAGEKLYEMCKVGRKYAGNVACGGQEFKDERWRGFSVDRWKVWLAGFMMFLLMIEGDDDVGEEEQETRELIARAVGVMEARE</sequence>
<name>A0AAV9XBB2_9PEZI</name>
<proteinExistence type="predicted"/>
<comment type="caution">
    <text evidence="1">The sequence shown here is derived from an EMBL/GenBank/DDBJ whole genome shotgun (WGS) entry which is preliminary data.</text>
</comment>
<organism evidence="1 2">
    <name type="scientific">Orbilia ellipsospora</name>
    <dbReference type="NCBI Taxonomy" id="2528407"/>
    <lineage>
        <taxon>Eukaryota</taxon>
        <taxon>Fungi</taxon>
        <taxon>Dikarya</taxon>
        <taxon>Ascomycota</taxon>
        <taxon>Pezizomycotina</taxon>
        <taxon>Orbiliomycetes</taxon>
        <taxon>Orbiliales</taxon>
        <taxon>Orbiliaceae</taxon>
        <taxon>Orbilia</taxon>
    </lineage>
</organism>
<dbReference type="InterPro" id="IPR022085">
    <property type="entry name" value="OpdG"/>
</dbReference>
<keyword evidence="2" id="KW-1185">Reference proteome</keyword>
<reference evidence="1 2" key="1">
    <citation type="submission" date="2019-10" db="EMBL/GenBank/DDBJ databases">
        <authorList>
            <person name="Palmer J.M."/>
        </authorList>
    </citation>
    <scope>NUCLEOTIDE SEQUENCE [LARGE SCALE GENOMIC DNA]</scope>
    <source>
        <strain evidence="1 2">TWF694</strain>
    </source>
</reference>
<evidence type="ECO:0000313" key="2">
    <source>
        <dbReference type="Proteomes" id="UP001365542"/>
    </source>
</evidence>
<dbReference type="EMBL" id="JAVHJO010000006">
    <property type="protein sequence ID" value="KAK6539379.1"/>
    <property type="molecule type" value="Genomic_DNA"/>
</dbReference>
<evidence type="ECO:0000313" key="1">
    <source>
        <dbReference type="EMBL" id="KAK6539379.1"/>
    </source>
</evidence>
<dbReference type="Pfam" id="PF12311">
    <property type="entry name" value="DUF3632"/>
    <property type="match status" value="2"/>
</dbReference>
<gene>
    <name evidence="1" type="ORF">TWF694_009605</name>
</gene>